<evidence type="ECO:0000256" key="8">
    <source>
        <dbReference type="ARBA" id="ARBA00022840"/>
    </source>
</evidence>
<evidence type="ECO:0000313" key="13">
    <source>
        <dbReference type="Proteomes" id="UP001596990"/>
    </source>
</evidence>
<evidence type="ECO:0000256" key="7">
    <source>
        <dbReference type="ARBA" id="ARBA00022777"/>
    </source>
</evidence>
<dbReference type="HAMAP" id="MF_00228">
    <property type="entry name" value="Thz_kinase"/>
    <property type="match status" value="1"/>
</dbReference>
<dbReference type="InterPro" id="IPR029056">
    <property type="entry name" value="Ribokinase-like"/>
</dbReference>
<dbReference type="PANTHER" id="PTHR20858:SF17">
    <property type="entry name" value="HYDROXYMETHYLPYRIMIDINE_PHOSPHOMETHYLPYRIMIDINE KINASE THI20-RELATED"/>
    <property type="match status" value="1"/>
</dbReference>
<dbReference type="PRINTS" id="PR01099">
    <property type="entry name" value="HYETHTZKNASE"/>
</dbReference>
<keyword evidence="9 11" id="KW-0460">Magnesium</keyword>
<comment type="cofactor">
    <cofactor evidence="2 11">
        <name>Mg(2+)</name>
        <dbReference type="ChEBI" id="CHEBI:18420"/>
    </cofactor>
</comment>
<evidence type="ECO:0000313" key="12">
    <source>
        <dbReference type="EMBL" id="MFD1020691.1"/>
    </source>
</evidence>
<comment type="caution">
    <text evidence="12">The sequence shown here is derived from an EMBL/GenBank/DDBJ whole genome shotgun (WGS) entry which is preliminary data.</text>
</comment>
<keyword evidence="6 11" id="KW-0547">Nucleotide-binding</keyword>
<keyword evidence="8 11" id="KW-0067">ATP-binding</keyword>
<protein>
    <recommendedName>
        <fullName evidence="11">Hydroxyethylthiazole kinase</fullName>
        <ecNumber evidence="11">2.7.1.50</ecNumber>
    </recommendedName>
    <alternativeName>
        <fullName evidence="11">4-methyl-5-beta-hydroxyethylthiazole kinase</fullName>
        <shortName evidence="11">TH kinase</shortName>
        <shortName evidence="11">Thz kinase</shortName>
    </alternativeName>
</protein>
<gene>
    <name evidence="11 12" type="primary">thiM</name>
    <name evidence="12" type="ORF">ACFQ2J_16000</name>
</gene>
<evidence type="ECO:0000256" key="5">
    <source>
        <dbReference type="ARBA" id="ARBA00022723"/>
    </source>
</evidence>
<dbReference type="SUPFAM" id="SSF53613">
    <property type="entry name" value="Ribokinase-like"/>
    <property type="match status" value="1"/>
</dbReference>
<dbReference type="Gene3D" id="3.40.1190.20">
    <property type="match status" value="1"/>
</dbReference>
<keyword evidence="13" id="KW-1185">Reference proteome</keyword>
<feature type="binding site" evidence="11">
    <location>
        <position position="117"/>
    </location>
    <ligand>
        <name>ATP</name>
        <dbReference type="ChEBI" id="CHEBI:30616"/>
    </ligand>
</feature>
<organism evidence="12 13">
    <name type="scientific">Thalassobacillus hwangdonensis</name>
    <dbReference type="NCBI Taxonomy" id="546108"/>
    <lineage>
        <taxon>Bacteria</taxon>
        <taxon>Bacillati</taxon>
        <taxon>Bacillota</taxon>
        <taxon>Bacilli</taxon>
        <taxon>Bacillales</taxon>
        <taxon>Bacillaceae</taxon>
        <taxon>Thalassobacillus</taxon>
    </lineage>
</organism>
<comment type="similarity">
    <text evidence="11">Belongs to the Thz kinase family.</text>
</comment>
<proteinExistence type="inferred from homology"/>
<dbReference type="InterPro" id="IPR000417">
    <property type="entry name" value="Hyethyz_kinase"/>
</dbReference>
<dbReference type="EMBL" id="JBHTKL010000006">
    <property type="protein sequence ID" value="MFD1020691.1"/>
    <property type="molecule type" value="Genomic_DNA"/>
</dbReference>
<dbReference type="RefSeq" id="WP_386062830.1">
    <property type="nucleotide sequence ID" value="NZ_JBHTKL010000006.1"/>
</dbReference>
<dbReference type="GO" id="GO:0004417">
    <property type="term" value="F:hydroxyethylthiazole kinase activity"/>
    <property type="evidence" value="ECO:0007669"/>
    <property type="project" value="UniProtKB-EC"/>
</dbReference>
<dbReference type="CDD" id="cd01170">
    <property type="entry name" value="THZ_kinase"/>
    <property type="match status" value="1"/>
</dbReference>
<evidence type="ECO:0000256" key="3">
    <source>
        <dbReference type="ARBA" id="ARBA00004868"/>
    </source>
</evidence>
<dbReference type="EC" id="2.7.1.50" evidence="11"/>
<evidence type="ECO:0000256" key="11">
    <source>
        <dbReference type="HAMAP-Rule" id="MF_00228"/>
    </source>
</evidence>
<dbReference type="Proteomes" id="UP001596990">
    <property type="component" value="Unassembled WGS sequence"/>
</dbReference>
<dbReference type="NCBIfam" id="TIGR00694">
    <property type="entry name" value="thiM"/>
    <property type="match status" value="1"/>
</dbReference>
<dbReference type="NCBIfam" id="NF006830">
    <property type="entry name" value="PRK09355.1"/>
    <property type="match status" value="1"/>
</dbReference>
<keyword evidence="5 11" id="KW-0479">Metal-binding</keyword>
<feature type="binding site" evidence="11">
    <location>
        <position position="189"/>
    </location>
    <ligand>
        <name>substrate</name>
    </ligand>
</feature>
<dbReference type="PANTHER" id="PTHR20858">
    <property type="entry name" value="PHOSPHOMETHYLPYRIMIDINE KINASE"/>
    <property type="match status" value="1"/>
</dbReference>
<keyword evidence="7 11" id="KW-0418">Kinase</keyword>
<keyword evidence="4 11" id="KW-0808">Transferase</keyword>
<feature type="binding site" evidence="11">
    <location>
        <position position="162"/>
    </location>
    <ligand>
        <name>ATP</name>
        <dbReference type="ChEBI" id="CHEBI:30616"/>
    </ligand>
</feature>
<comment type="pathway">
    <text evidence="3 11">Cofactor biosynthesis; thiamine diphosphate biosynthesis; 4-methyl-5-(2-phosphoethyl)-thiazole from 5-(2-hydroxyethyl)-4-methylthiazole: step 1/1.</text>
</comment>
<evidence type="ECO:0000256" key="2">
    <source>
        <dbReference type="ARBA" id="ARBA00001946"/>
    </source>
</evidence>
<name>A0ABW3L5U9_9BACI</name>
<accession>A0ABW3L5U9</accession>
<evidence type="ECO:0000256" key="4">
    <source>
        <dbReference type="ARBA" id="ARBA00022679"/>
    </source>
</evidence>
<comment type="function">
    <text evidence="11">Catalyzes the phosphorylation of the hydroxyl group of 4-methyl-5-beta-hydroxyethylthiazole (THZ).</text>
</comment>
<evidence type="ECO:0000256" key="10">
    <source>
        <dbReference type="ARBA" id="ARBA00022977"/>
    </source>
</evidence>
<feature type="binding site" evidence="11">
    <location>
        <position position="41"/>
    </location>
    <ligand>
        <name>substrate</name>
    </ligand>
</feature>
<dbReference type="Pfam" id="PF02110">
    <property type="entry name" value="HK"/>
    <property type="match status" value="1"/>
</dbReference>
<reference evidence="13" key="1">
    <citation type="journal article" date="2019" name="Int. J. Syst. Evol. Microbiol.">
        <title>The Global Catalogue of Microorganisms (GCM) 10K type strain sequencing project: providing services to taxonomists for standard genome sequencing and annotation.</title>
        <authorList>
            <consortium name="The Broad Institute Genomics Platform"/>
            <consortium name="The Broad Institute Genome Sequencing Center for Infectious Disease"/>
            <person name="Wu L."/>
            <person name="Ma J."/>
        </authorList>
    </citation>
    <scope>NUCLEOTIDE SEQUENCE [LARGE SCALE GENOMIC DNA]</scope>
    <source>
        <strain evidence="13">CCUG 56607</strain>
    </source>
</reference>
<evidence type="ECO:0000256" key="1">
    <source>
        <dbReference type="ARBA" id="ARBA00001771"/>
    </source>
</evidence>
<evidence type="ECO:0000256" key="9">
    <source>
        <dbReference type="ARBA" id="ARBA00022842"/>
    </source>
</evidence>
<sequence length="255" mass="26471">MNEQILQEVREKQPLIHHLTNQVVMNFTANGLLSFGGTPIMAKEVEEAGDMAFLADGVLINIGTVTSNEVDAMIKAGKAANEKGIPVVLDPVGVAATSFRKNVIDKLLKEVRFTAIKGNAGEMGALVGEQLETKGVDAVGEGDSEAIAQQVAQTYKTVAVVTGAKDVIHDGETCRINETGHPILAKVTGGGCLLGSILTACLTTSGSRLDQAYTAVAFYGASAAHAASSAEVNGSGSFVPVFIDSLSAEVKELRA</sequence>
<comment type="catalytic activity">
    <reaction evidence="1 11">
        <text>5-(2-hydroxyethyl)-4-methylthiazole + ATP = 4-methyl-5-(2-phosphooxyethyl)-thiazole + ADP + H(+)</text>
        <dbReference type="Rhea" id="RHEA:24212"/>
        <dbReference type="ChEBI" id="CHEBI:15378"/>
        <dbReference type="ChEBI" id="CHEBI:17957"/>
        <dbReference type="ChEBI" id="CHEBI:30616"/>
        <dbReference type="ChEBI" id="CHEBI:58296"/>
        <dbReference type="ChEBI" id="CHEBI:456216"/>
        <dbReference type="EC" id="2.7.1.50"/>
    </reaction>
</comment>
<keyword evidence="10 11" id="KW-0784">Thiamine biosynthesis</keyword>
<evidence type="ECO:0000256" key="6">
    <source>
        <dbReference type="ARBA" id="ARBA00022741"/>
    </source>
</evidence>
<dbReference type="PIRSF" id="PIRSF000513">
    <property type="entry name" value="Thz_kinase"/>
    <property type="match status" value="1"/>
</dbReference>